<dbReference type="AlphaFoldDB" id="A0A6F8PJP0"/>
<evidence type="ECO:0008006" key="3">
    <source>
        <dbReference type="Google" id="ProtNLM"/>
    </source>
</evidence>
<organism evidence="1 2">
    <name type="scientific">Thiosulfativibrio zosterae</name>
    <dbReference type="NCBI Taxonomy" id="2675053"/>
    <lineage>
        <taxon>Bacteria</taxon>
        <taxon>Pseudomonadati</taxon>
        <taxon>Pseudomonadota</taxon>
        <taxon>Gammaproteobacteria</taxon>
        <taxon>Thiotrichales</taxon>
        <taxon>Piscirickettsiaceae</taxon>
        <taxon>Thiosulfativibrio</taxon>
    </lineage>
</organism>
<dbReference type="EMBL" id="AP021888">
    <property type="protein sequence ID" value="BBP42321.1"/>
    <property type="molecule type" value="Genomic_DNA"/>
</dbReference>
<evidence type="ECO:0000313" key="1">
    <source>
        <dbReference type="EMBL" id="BBP42321.1"/>
    </source>
</evidence>
<proteinExistence type="predicted"/>
<name>A0A6F8PJP0_9GAMM</name>
<accession>A0A6F8PJP0</accession>
<dbReference type="Proteomes" id="UP000501466">
    <property type="component" value="Chromosome"/>
</dbReference>
<sequence>MYAVEFETVIQDGLIKIPADFAEFKSQAVRVVLMMDEAPKQVKIAKLQALVDEGLASGISHETMQTLQEKALNRFKNQENL</sequence>
<protein>
    <recommendedName>
        <fullName evidence="3">Antitoxin ParD</fullName>
    </recommendedName>
</protein>
<evidence type="ECO:0000313" key="2">
    <source>
        <dbReference type="Proteomes" id="UP000501466"/>
    </source>
</evidence>
<reference evidence="2" key="1">
    <citation type="submission" date="2019-11" db="EMBL/GenBank/DDBJ databases">
        <title>Isolation and characterization of two novel species in the genus Thiomicrorhabdus.</title>
        <authorList>
            <person name="Mochizuki J."/>
            <person name="Kojima H."/>
            <person name="Fukui M."/>
        </authorList>
    </citation>
    <scope>NUCLEOTIDE SEQUENCE [LARGE SCALE GENOMIC DNA]</scope>
    <source>
        <strain evidence="2">AkT22</strain>
    </source>
</reference>
<dbReference type="RefSeq" id="WP_173289636.1">
    <property type="nucleotide sequence ID" value="NZ_AP021888.1"/>
</dbReference>
<gene>
    <name evidence="1" type="ORF">THMIRHAT_00670</name>
</gene>
<keyword evidence="2" id="KW-1185">Reference proteome</keyword>
<dbReference type="KEGG" id="tzo:THMIRHAT_00670"/>